<dbReference type="GeneID" id="59283173"/>
<evidence type="ECO:0000313" key="2">
    <source>
        <dbReference type="EMBL" id="KAF6240826.1"/>
    </source>
</evidence>
<feature type="region of interest" description="Disordered" evidence="1">
    <location>
        <begin position="510"/>
        <end position="588"/>
    </location>
</feature>
<evidence type="ECO:0000256" key="1">
    <source>
        <dbReference type="SAM" id="MobiDB-lite"/>
    </source>
</evidence>
<sequence>MATAIPSMPSHLHFPPEIWSITTQNFRHRKSPDELTYLWTTVRHVSKQFKEEIEDIFRTEHLPKTWLHVDFYNPPDRRKVYQFAFKLNFDSIKPRYPDRAVFSVRSKNSSWNPRSLGVSTFERITFERLRAEAGSGRLGEADKSVPGSRIRLFESPVRMFVVQVRGSVGDCTLPALNIDAGKRELSCEWRDLFDRFFGERRITTTPLNSAPVDQVPTHTRDYQLPQHNFATFNVLVSQLDPSLQPLARLDWHTHIRHMEVSKEGAARIQRLKNPIQTWTDAMGEEFGQAKATLRKCQFRRQANQEIDLDDEGDINQARLEWEAESNAAADSRGRAEWYPMIRACDSCRITNRQCERGDSGNGFPPDCDSCIYIGLLCKSSLACLNISRPHYVSPDYQMQLMLLEQQNTRRLLTARQVTVSPPSTQSVFHRGSHALQDYQMQMMLLEQQNKKRLIMARQQPNSTAPLPSQLPPIVSGSLRTPGRSSASASFEMHHNAQRNDRRLFEARHAPVDSGQNPRSGPSEPASDNQAPLPVHRQEQQPMEIPNIQDPCRRGVQPLAGYPFTPMPAPTAELSRAAGPSLSDICSKP</sequence>
<feature type="region of interest" description="Disordered" evidence="1">
    <location>
        <begin position="461"/>
        <end position="496"/>
    </location>
</feature>
<proteinExistence type="predicted"/>
<keyword evidence="3" id="KW-1185">Reference proteome</keyword>
<name>A0A8H6G5D0_9LECA</name>
<feature type="compositionally biased region" description="Polar residues" evidence="1">
    <location>
        <begin position="513"/>
        <end position="529"/>
    </location>
</feature>
<accession>A0A8H6G5D0</accession>
<organism evidence="2 3">
    <name type="scientific">Letharia columbiana</name>
    <dbReference type="NCBI Taxonomy" id="112416"/>
    <lineage>
        <taxon>Eukaryota</taxon>
        <taxon>Fungi</taxon>
        <taxon>Dikarya</taxon>
        <taxon>Ascomycota</taxon>
        <taxon>Pezizomycotina</taxon>
        <taxon>Lecanoromycetes</taxon>
        <taxon>OSLEUM clade</taxon>
        <taxon>Lecanoromycetidae</taxon>
        <taxon>Lecanorales</taxon>
        <taxon>Lecanorineae</taxon>
        <taxon>Parmeliaceae</taxon>
        <taxon>Letharia</taxon>
    </lineage>
</organism>
<gene>
    <name evidence="2" type="ORF">HO173_001499</name>
</gene>
<dbReference type="OrthoDB" id="5431391at2759"/>
<dbReference type="AlphaFoldDB" id="A0A8H6G5D0"/>
<comment type="caution">
    <text evidence="2">The sequence shown here is derived from an EMBL/GenBank/DDBJ whole genome shotgun (WGS) entry which is preliminary data.</text>
</comment>
<evidence type="ECO:0000313" key="3">
    <source>
        <dbReference type="Proteomes" id="UP000578531"/>
    </source>
</evidence>
<reference evidence="2 3" key="1">
    <citation type="journal article" date="2020" name="Genomics">
        <title>Complete, high-quality genomes from long-read metagenomic sequencing of two wolf lichen thalli reveals enigmatic genome architecture.</title>
        <authorList>
            <person name="McKenzie S.K."/>
            <person name="Walston R.F."/>
            <person name="Allen J.L."/>
        </authorList>
    </citation>
    <scope>NUCLEOTIDE SEQUENCE [LARGE SCALE GENOMIC DNA]</scope>
    <source>
        <strain evidence="2">WasteWater2</strain>
    </source>
</reference>
<dbReference type="EMBL" id="JACCJC010000003">
    <property type="protein sequence ID" value="KAF6240826.1"/>
    <property type="molecule type" value="Genomic_DNA"/>
</dbReference>
<dbReference type="RefSeq" id="XP_037170085.1">
    <property type="nucleotide sequence ID" value="XM_037303438.1"/>
</dbReference>
<dbReference type="Proteomes" id="UP000578531">
    <property type="component" value="Unassembled WGS sequence"/>
</dbReference>
<protein>
    <submittedName>
        <fullName evidence="2">Uncharacterized protein</fullName>
    </submittedName>
</protein>